<comment type="caution">
    <text evidence="1">The sequence shown here is derived from an EMBL/GenBank/DDBJ whole genome shotgun (WGS) entry which is preliminary data.</text>
</comment>
<keyword evidence="2" id="KW-1185">Reference proteome</keyword>
<dbReference type="AlphaFoldDB" id="A0AAV2YKZ5"/>
<organism evidence="1 2">
    <name type="scientific">Lagenidium giganteum</name>
    <dbReference type="NCBI Taxonomy" id="4803"/>
    <lineage>
        <taxon>Eukaryota</taxon>
        <taxon>Sar</taxon>
        <taxon>Stramenopiles</taxon>
        <taxon>Oomycota</taxon>
        <taxon>Peronosporomycetes</taxon>
        <taxon>Pythiales</taxon>
        <taxon>Pythiaceae</taxon>
    </lineage>
</organism>
<protein>
    <submittedName>
        <fullName evidence="1">Uncharacterized protein</fullName>
    </submittedName>
</protein>
<reference evidence="1" key="2">
    <citation type="journal article" date="2023" name="Microbiol Resour">
        <title>Decontamination and Annotation of the Draft Genome Sequence of the Oomycete Lagenidium giganteum ARSEF 373.</title>
        <authorList>
            <person name="Morgan W.R."/>
            <person name="Tartar A."/>
        </authorList>
    </citation>
    <scope>NUCLEOTIDE SEQUENCE</scope>
    <source>
        <strain evidence="1">ARSEF 373</strain>
    </source>
</reference>
<reference evidence="1" key="1">
    <citation type="submission" date="2022-11" db="EMBL/GenBank/DDBJ databases">
        <authorList>
            <person name="Morgan W.R."/>
            <person name="Tartar A."/>
        </authorList>
    </citation>
    <scope>NUCLEOTIDE SEQUENCE</scope>
    <source>
        <strain evidence="1">ARSEF 373</strain>
    </source>
</reference>
<gene>
    <name evidence="1" type="ORF">N0F65_001559</name>
</gene>
<accession>A0AAV2YKZ5</accession>
<name>A0AAV2YKZ5_9STRA</name>
<dbReference type="EMBL" id="DAKRPA010000322">
    <property type="protein sequence ID" value="DAZ93374.1"/>
    <property type="molecule type" value="Genomic_DNA"/>
</dbReference>
<sequence>MSVAKIQDPPAPRHNSDLLRVNGMLNDKPITILIDSAERFDGTETKPQNVSRCVETVVFNGKNFNDIAFVEWPLSPNHDVILGTPWLLQSNDRLENQHN</sequence>
<proteinExistence type="predicted"/>
<evidence type="ECO:0000313" key="1">
    <source>
        <dbReference type="EMBL" id="DAZ93374.1"/>
    </source>
</evidence>
<evidence type="ECO:0000313" key="2">
    <source>
        <dbReference type="Proteomes" id="UP001146120"/>
    </source>
</evidence>
<dbReference type="Proteomes" id="UP001146120">
    <property type="component" value="Unassembled WGS sequence"/>
</dbReference>